<proteinExistence type="predicted"/>
<gene>
    <name evidence="2" type="ORF">R2601_08721</name>
</gene>
<organism evidence="2 3">
    <name type="scientific">Salipiger bermudensis (strain DSM 26914 / JCM 13377 / KCTC 12554 / HTCC2601)</name>
    <name type="common">Pelagibaca bermudensis</name>
    <dbReference type="NCBI Taxonomy" id="314265"/>
    <lineage>
        <taxon>Bacteria</taxon>
        <taxon>Pseudomonadati</taxon>
        <taxon>Pseudomonadota</taxon>
        <taxon>Alphaproteobacteria</taxon>
        <taxon>Rhodobacterales</taxon>
        <taxon>Roseobacteraceae</taxon>
        <taxon>Salipiger</taxon>
    </lineage>
</organism>
<keyword evidence="3" id="KW-1185">Reference proteome</keyword>
<feature type="transmembrane region" description="Helical" evidence="1">
    <location>
        <begin position="135"/>
        <end position="162"/>
    </location>
</feature>
<comment type="caution">
    <text evidence="2">The sequence shown here is derived from an EMBL/GenBank/DDBJ whole genome shotgun (WGS) entry which is preliminary data.</text>
</comment>
<evidence type="ECO:0000256" key="1">
    <source>
        <dbReference type="SAM" id="Phobius"/>
    </source>
</evidence>
<dbReference type="OrthoDB" id="5198105at2"/>
<dbReference type="AlphaFoldDB" id="Q0FJ80"/>
<dbReference type="HOGENOM" id="CLU_1584924_0_0_5"/>
<protein>
    <submittedName>
        <fullName evidence="2">Uncharacterized protein</fullName>
    </submittedName>
</protein>
<keyword evidence="1" id="KW-0472">Membrane</keyword>
<dbReference type="RefSeq" id="WP_007792283.1">
    <property type="nucleotide sequence ID" value="NZ_DS022276.1"/>
</dbReference>
<feature type="transmembrane region" description="Helical" evidence="1">
    <location>
        <begin position="97"/>
        <end position="115"/>
    </location>
</feature>
<dbReference type="EMBL" id="AATQ01000051">
    <property type="protein sequence ID" value="EAU44249.1"/>
    <property type="molecule type" value="Genomic_DNA"/>
</dbReference>
<reference evidence="2 3" key="1">
    <citation type="journal article" date="2010" name="J. Bacteriol.">
        <title>Genome sequences of Pelagibaca bermudensis HTCC2601T and Maritimibacter alkaliphilus HTCC2654T, the type strains of two marine Roseobacter genera.</title>
        <authorList>
            <person name="Thrash J.C."/>
            <person name="Cho J.C."/>
            <person name="Ferriera S."/>
            <person name="Johnson J."/>
            <person name="Vergin K.L."/>
            <person name="Giovannoni S.J."/>
        </authorList>
    </citation>
    <scope>NUCLEOTIDE SEQUENCE [LARGE SCALE GENOMIC DNA]</scope>
    <source>
        <strain evidence="3">DSM 26914 / JCM 13377 / KCTC 12554 / HTCC2601</strain>
    </source>
</reference>
<dbReference type="STRING" id="314265.R2601_08721"/>
<dbReference type="Proteomes" id="UP000006230">
    <property type="component" value="Unassembled WGS sequence"/>
</dbReference>
<keyword evidence="1" id="KW-0812">Transmembrane</keyword>
<name>Q0FJ80_SALBH</name>
<sequence length="168" mass="18797">MRRLLPPLAAFAAAMLLLMWWYAGKVLIPAAGGLMPLDMRLLGFSAEAAQAYVAALEGRGRAVYLLEMRWLDTGFMWSFALLLALGLLRFSRGRPLWLRALLLLPVAAYLGADWAEGVTVRELLLRGPEQFLPLLAEWAALFTRLKTGFAALSLGLLARLWWLERRQG</sequence>
<accession>Q0FJ80</accession>
<evidence type="ECO:0000313" key="3">
    <source>
        <dbReference type="Proteomes" id="UP000006230"/>
    </source>
</evidence>
<evidence type="ECO:0000313" key="2">
    <source>
        <dbReference type="EMBL" id="EAU44249.1"/>
    </source>
</evidence>
<keyword evidence="1" id="KW-1133">Transmembrane helix</keyword>
<feature type="transmembrane region" description="Helical" evidence="1">
    <location>
        <begin position="74"/>
        <end position="90"/>
    </location>
</feature>